<protein>
    <submittedName>
        <fullName evidence="1">Uncharacterized protein</fullName>
    </submittedName>
</protein>
<gene>
    <name evidence="1" type="ORF">E1301_Tti020594</name>
</gene>
<evidence type="ECO:0000313" key="2">
    <source>
        <dbReference type="Proteomes" id="UP000324632"/>
    </source>
</evidence>
<name>A0A5A9NXV5_9TELE</name>
<proteinExistence type="predicted"/>
<keyword evidence="2" id="KW-1185">Reference proteome</keyword>
<sequence length="117" mass="12513">MVKLPCKAALASISHQTYILSSQGCGEVSMTHLPQSCPVSSALRLIENSGAHLTRPQQGPPAIWPHLHASTPAANEALWKRFALMRVSPATDSSYIADSGAIRAKALNCCLENLDSF</sequence>
<accession>A0A5A9NXV5</accession>
<comment type="caution">
    <text evidence="1">The sequence shown here is derived from an EMBL/GenBank/DDBJ whole genome shotgun (WGS) entry which is preliminary data.</text>
</comment>
<dbReference type="EMBL" id="SOYY01000011">
    <property type="protein sequence ID" value="KAA0715054.1"/>
    <property type="molecule type" value="Genomic_DNA"/>
</dbReference>
<dbReference type="PROSITE" id="PS51257">
    <property type="entry name" value="PROKAR_LIPOPROTEIN"/>
    <property type="match status" value="1"/>
</dbReference>
<organism evidence="1 2">
    <name type="scientific">Triplophysa tibetana</name>
    <dbReference type="NCBI Taxonomy" id="1572043"/>
    <lineage>
        <taxon>Eukaryota</taxon>
        <taxon>Metazoa</taxon>
        <taxon>Chordata</taxon>
        <taxon>Craniata</taxon>
        <taxon>Vertebrata</taxon>
        <taxon>Euteleostomi</taxon>
        <taxon>Actinopterygii</taxon>
        <taxon>Neopterygii</taxon>
        <taxon>Teleostei</taxon>
        <taxon>Ostariophysi</taxon>
        <taxon>Cypriniformes</taxon>
        <taxon>Nemacheilidae</taxon>
        <taxon>Triplophysa</taxon>
    </lineage>
</organism>
<dbReference type="Proteomes" id="UP000324632">
    <property type="component" value="Chromosome 11"/>
</dbReference>
<dbReference type="AlphaFoldDB" id="A0A5A9NXV5"/>
<reference evidence="1 2" key="1">
    <citation type="journal article" date="2019" name="Mol. Ecol. Resour.">
        <title>Chromosome-level genome assembly of Triplophysa tibetana, a fish adapted to the harsh high-altitude environment of the Tibetan Plateau.</title>
        <authorList>
            <person name="Yang X."/>
            <person name="Liu H."/>
            <person name="Ma Z."/>
            <person name="Zou Y."/>
            <person name="Zou M."/>
            <person name="Mao Y."/>
            <person name="Li X."/>
            <person name="Wang H."/>
            <person name="Chen T."/>
            <person name="Wang W."/>
            <person name="Yang R."/>
        </authorList>
    </citation>
    <scope>NUCLEOTIDE SEQUENCE [LARGE SCALE GENOMIC DNA]</scope>
    <source>
        <strain evidence="1">TTIB1903HZAU</strain>
        <tissue evidence="1">Muscle</tissue>
    </source>
</reference>
<evidence type="ECO:0000313" key="1">
    <source>
        <dbReference type="EMBL" id="KAA0715054.1"/>
    </source>
</evidence>